<dbReference type="Proteomes" id="UP000694251">
    <property type="component" value="Chromosome 13"/>
</dbReference>
<proteinExistence type="predicted"/>
<reference evidence="4 5" key="1">
    <citation type="submission" date="2020-12" db="EMBL/GenBank/DDBJ databases">
        <title>Concerted genomic and epigenomic changes stabilize Arabidopsis allopolyploids.</title>
        <authorList>
            <person name="Chen Z."/>
        </authorList>
    </citation>
    <scope>NUCLEOTIDE SEQUENCE [LARGE SCALE GENOMIC DNA]</scope>
    <source>
        <strain evidence="4">As9502</strain>
        <tissue evidence="4">Leaf</tissue>
    </source>
</reference>
<feature type="domain" description="CCHC-type" evidence="3">
    <location>
        <begin position="523"/>
        <end position="537"/>
    </location>
</feature>
<dbReference type="PANTHER" id="PTHR33325:SF11">
    <property type="entry name" value="COLD SHOCK DOMAIN-CONTAINING PROTEIN 4-LIKE"/>
    <property type="match status" value="1"/>
</dbReference>
<comment type="caution">
    <text evidence="4">The sequence shown here is derived from an EMBL/GenBank/DDBJ whole genome shotgun (WGS) entry which is preliminary data.</text>
</comment>
<name>A0A8T1XS00_ARASU</name>
<dbReference type="PROSITE" id="PS50158">
    <property type="entry name" value="ZF_CCHC"/>
    <property type="match status" value="1"/>
</dbReference>
<accession>A0A8T1XS00</accession>
<dbReference type="OrthoDB" id="1680512at2759"/>
<evidence type="ECO:0000313" key="4">
    <source>
        <dbReference type="EMBL" id="KAG7537055.1"/>
    </source>
</evidence>
<gene>
    <name evidence="4" type="ORF">ISN44_As13g009820</name>
</gene>
<keyword evidence="1" id="KW-0862">Zinc</keyword>
<dbReference type="InterPro" id="IPR001878">
    <property type="entry name" value="Znf_CCHC"/>
</dbReference>
<feature type="region of interest" description="Disordered" evidence="2">
    <location>
        <begin position="459"/>
        <end position="514"/>
    </location>
</feature>
<keyword evidence="1" id="KW-0479">Metal-binding</keyword>
<protein>
    <submittedName>
        <fullName evidence="4">Zinc finger CCHC-type superfamily</fullName>
    </submittedName>
</protein>
<organism evidence="4 5">
    <name type="scientific">Arabidopsis suecica</name>
    <name type="common">Swedish thale-cress</name>
    <name type="synonym">Cardaminopsis suecica</name>
    <dbReference type="NCBI Taxonomy" id="45249"/>
    <lineage>
        <taxon>Eukaryota</taxon>
        <taxon>Viridiplantae</taxon>
        <taxon>Streptophyta</taxon>
        <taxon>Embryophyta</taxon>
        <taxon>Tracheophyta</taxon>
        <taxon>Spermatophyta</taxon>
        <taxon>Magnoliopsida</taxon>
        <taxon>eudicotyledons</taxon>
        <taxon>Gunneridae</taxon>
        <taxon>Pentapetalae</taxon>
        <taxon>rosids</taxon>
        <taxon>malvids</taxon>
        <taxon>Brassicales</taxon>
        <taxon>Brassicaceae</taxon>
        <taxon>Camelineae</taxon>
        <taxon>Arabidopsis</taxon>
    </lineage>
</organism>
<dbReference type="AlphaFoldDB" id="A0A8T1XS00"/>
<dbReference type="EMBL" id="JAEFBJ010000013">
    <property type="protein sequence ID" value="KAG7537055.1"/>
    <property type="molecule type" value="Genomic_DNA"/>
</dbReference>
<dbReference type="SMART" id="SM00343">
    <property type="entry name" value="ZnF_C2HC"/>
    <property type="match status" value="1"/>
</dbReference>
<dbReference type="CDD" id="cd09272">
    <property type="entry name" value="RNase_HI_RT_Ty1"/>
    <property type="match status" value="1"/>
</dbReference>
<evidence type="ECO:0000313" key="5">
    <source>
        <dbReference type="Proteomes" id="UP000694251"/>
    </source>
</evidence>
<keyword evidence="1" id="KW-0863">Zinc-finger</keyword>
<evidence type="ECO:0000256" key="2">
    <source>
        <dbReference type="SAM" id="MobiDB-lite"/>
    </source>
</evidence>
<dbReference type="GO" id="GO:0003676">
    <property type="term" value="F:nucleic acid binding"/>
    <property type="evidence" value="ECO:0007669"/>
    <property type="project" value="InterPro"/>
</dbReference>
<keyword evidence="5" id="KW-1185">Reference proteome</keyword>
<sequence>MVNRSLNVENDPFRPCEENEEILGPEVPYMSAIGGLMYQANCTRPDIAFATNLLARYNSSPTRRHWNGIKHIFRYLQGTIDLGLYYPRNSEFGLVGFADAGYLSDPHKSRSQTGYVFTIGGTAILWRSQKKTLVATSSNHAEIIALHEACRECVWLRSMTNHIQKASGLVISKEPTKLYEDNAAGVAQIKEGYIKSNRTKHILPRFFSYTQELEKNKEVDIQYIRSSDNAAYLFTKALPTSTFRKHVQNIGMLIMSNLVKLEITTLDISGNNYMRWAVAAKRHLKGKRLLDTIDKSKSPPEEDKANAMIFLTHHIHDGLKDEYITKEDPADLWEALKDKFDHQKYVILPKAKHEWLNLRFQDFKSVAEYNSALFGITSRIMLCGENISDYDMIEKTLQTFHPGNVLLQQQYRAKGYTKYSELMQVLLVAEQNNEIVMLNHQSRPTGSAPFPEVNVAASNYNNYGRKRDRSNDRGRGRGGYGRGQGRGRGHGRKFGPNDSTKKNNKRFNRNEDGRAIKQHENACYRCGMKGHWSRTCRMPRHLADLYQKSQKEKETNFVYGEPGPSFDGLNDDTYLDIADFIVDPEAINDKQNE</sequence>
<evidence type="ECO:0000259" key="3">
    <source>
        <dbReference type="PROSITE" id="PS50158"/>
    </source>
</evidence>
<dbReference type="GO" id="GO:0008270">
    <property type="term" value="F:zinc ion binding"/>
    <property type="evidence" value="ECO:0007669"/>
    <property type="project" value="UniProtKB-KW"/>
</dbReference>
<evidence type="ECO:0000256" key="1">
    <source>
        <dbReference type="PROSITE-ProRule" id="PRU00047"/>
    </source>
</evidence>
<dbReference type="PANTHER" id="PTHR33325">
    <property type="entry name" value="ZINC FINGER, CCHC-TYPE-RELATED"/>
    <property type="match status" value="1"/>
</dbReference>